<reference evidence="9" key="1">
    <citation type="submission" date="2016-06" db="EMBL/GenBank/DDBJ databases">
        <title>Complete genome sequence of Actinoalloteichus fjordicus DSM 46855 (=ADI127-17), type strain of the new species Actinoalloteichus fjordicus.</title>
        <authorList>
            <person name="Ruckert C."/>
            <person name="Nouioui I."/>
            <person name="Willmese J."/>
            <person name="van Wezel G."/>
            <person name="Klenk H.-P."/>
            <person name="Kalinowski J."/>
            <person name="Zotchev S.B."/>
        </authorList>
    </citation>
    <scope>NUCLEOTIDE SEQUENCE [LARGE SCALE GENOMIC DNA]</scope>
    <source>
        <strain evidence="9">ADI127-7</strain>
    </source>
</reference>
<dbReference type="GO" id="GO:0008198">
    <property type="term" value="F:ferrous iron binding"/>
    <property type="evidence" value="ECO:0007669"/>
    <property type="project" value="TreeGrafter"/>
</dbReference>
<evidence type="ECO:0000256" key="4">
    <source>
        <dbReference type="ARBA" id="ARBA00023004"/>
    </source>
</evidence>
<dbReference type="PROSITE" id="PS51471">
    <property type="entry name" value="FE2OG_OXY"/>
    <property type="match status" value="1"/>
</dbReference>
<dbReference type="InterPro" id="IPR037151">
    <property type="entry name" value="AlkB-like_sf"/>
</dbReference>
<evidence type="ECO:0000256" key="1">
    <source>
        <dbReference type="ARBA" id="ARBA00022723"/>
    </source>
</evidence>
<keyword evidence="3 8" id="KW-0560">Oxidoreductase</keyword>
<gene>
    <name evidence="8" type="ORF">UA74_28730</name>
</gene>
<keyword evidence="2" id="KW-0223">Dioxygenase</keyword>
<dbReference type="GO" id="GO:0005737">
    <property type="term" value="C:cytoplasm"/>
    <property type="evidence" value="ECO:0007669"/>
    <property type="project" value="TreeGrafter"/>
</dbReference>
<keyword evidence="9" id="KW-1185">Reference proteome</keyword>
<feature type="compositionally biased region" description="Basic and acidic residues" evidence="6">
    <location>
        <begin position="218"/>
        <end position="236"/>
    </location>
</feature>
<feature type="binding site" evidence="5">
    <location>
        <position position="133"/>
    </location>
    <ligand>
        <name>Fe cation</name>
        <dbReference type="ChEBI" id="CHEBI:24875"/>
        <note>catalytic</note>
    </ligand>
</feature>
<evidence type="ECO:0000256" key="2">
    <source>
        <dbReference type="ARBA" id="ARBA00022964"/>
    </source>
</evidence>
<dbReference type="InterPro" id="IPR004574">
    <property type="entry name" value="Alkb"/>
</dbReference>
<evidence type="ECO:0000256" key="6">
    <source>
        <dbReference type="SAM" id="MobiDB-lite"/>
    </source>
</evidence>
<evidence type="ECO:0000313" key="8">
    <source>
        <dbReference type="EMBL" id="APU17742.1"/>
    </source>
</evidence>
<protein>
    <submittedName>
        <fullName evidence="8">Alkylated DNA repair protein</fullName>
        <ecNumber evidence="8">1.14.11.33</ecNumber>
    </submittedName>
</protein>
<dbReference type="GO" id="GO:0035513">
    <property type="term" value="P:oxidative RNA demethylation"/>
    <property type="evidence" value="ECO:0007669"/>
    <property type="project" value="TreeGrafter"/>
</dbReference>
<dbReference type="EC" id="1.14.11.33" evidence="8"/>
<proteinExistence type="predicted"/>
<dbReference type="InterPro" id="IPR027450">
    <property type="entry name" value="AlkB-like"/>
</dbReference>
<dbReference type="Pfam" id="PF13532">
    <property type="entry name" value="2OG-FeII_Oxy_2"/>
    <property type="match status" value="1"/>
</dbReference>
<keyword evidence="1 5" id="KW-0479">Metal-binding</keyword>
<name>A0AAC9LHM2_9PSEU</name>
<keyword evidence="4 5" id="KW-0408">Iron</keyword>
<dbReference type="AlphaFoldDB" id="A0AAC9LHM2"/>
<dbReference type="Gene3D" id="2.60.120.590">
    <property type="entry name" value="Alpha-ketoglutarate-dependent dioxygenase AlkB-like"/>
    <property type="match status" value="1"/>
</dbReference>
<organism evidence="8 9">
    <name type="scientific">Actinoalloteichus fjordicus</name>
    <dbReference type="NCBI Taxonomy" id="1612552"/>
    <lineage>
        <taxon>Bacteria</taxon>
        <taxon>Bacillati</taxon>
        <taxon>Actinomycetota</taxon>
        <taxon>Actinomycetes</taxon>
        <taxon>Pseudonocardiales</taxon>
        <taxon>Pseudonocardiaceae</taxon>
        <taxon>Actinoalloteichus</taxon>
    </lineage>
</organism>
<dbReference type="Proteomes" id="UP000185511">
    <property type="component" value="Chromosome"/>
</dbReference>
<evidence type="ECO:0000313" key="9">
    <source>
        <dbReference type="Proteomes" id="UP000185511"/>
    </source>
</evidence>
<dbReference type="SUPFAM" id="SSF51197">
    <property type="entry name" value="Clavaminate synthase-like"/>
    <property type="match status" value="1"/>
</dbReference>
<dbReference type="InterPro" id="IPR005123">
    <property type="entry name" value="Oxoglu/Fe-dep_dioxygenase_dom"/>
</dbReference>
<evidence type="ECO:0000256" key="3">
    <source>
        <dbReference type="ARBA" id="ARBA00023002"/>
    </source>
</evidence>
<dbReference type="PANTHER" id="PTHR16557">
    <property type="entry name" value="ALKYLATED DNA REPAIR PROTEIN ALKB-RELATED"/>
    <property type="match status" value="1"/>
</dbReference>
<dbReference type="GO" id="GO:0035516">
    <property type="term" value="F:broad specificity oxidative DNA demethylase activity"/>
    <property type="evidence" value="ECO:0007669"/>
    <property type="project" value="UniProtKB-EC"/>
</dbReference>
<evidence type="ECO:0000259" key="7">
    <source>
        <dbReference type="PROSITE" id="PS51471"/>
    </source>
</evidence>
<dbReference type="KEGG" id="acad:UA74_28730"/>
<evidence type="ECO:0000256" key="5">
    <source>
        <dbReference type="PIRSR" id="PIRSR604574-2"/>
    </source>
</evidence>
<feature type="region of interest" description="Disordered" evidence="6">
    <location>
        <begin position="216"/>
        <end position="236"/>
    </location>
</feature>
<feature type="binding site" evidence="5">
    <location>
        <position position="131"/>
    </location>
    <ligand>
        <name>Fe cation</name>
        <dbReference type="ChEBI" id="CHEBI:24875"/>
        <note>catalytic</note>
    </ligand>
</feature>
<dbReference type="EMBL" id="CP016076">
    <property type="protein sequence ID" value="APU17742.1"/>
    <property type="molecule type" value="Genomic_DNA"/>
</dbReference>
<comment type="cofactor">
    <cofactor evidence="5">
        <name>Fe(2+)</name>
        <dbReference type="ChEBI" id="CHEBI:29033"/>
    </cofactor>
    <text evidence="5">Binds 1 Fe(2+) ion per subunit.</text>
</comment>
<feature type="domain" description="Fe2OG dioxygenase" evidence="7">
    <location>
        <begin position="113"/>
        <end position="216"/>
    </location>
</feature>
<accession>A0AAC9LHM2</accession>
<dbReference type="RefSeq" id="WP_075742999.1">
    <property type="nucleotide sequence ID" value="NZ_CP016076.1"/>
</dbReference>
<dbReference type="PANTHER" id="PTHR16557:SF2">
    <property type="entry name" value="NUCLEIC ACID DIOXYGENASE ALKBH1"/>
    <property type="match status" value="1"/>
</dbReference>
<feature type="binding site" evidence="5">
    <location>
        <position position="187"/>
    </location>
    <ligand>
        <name>Fe cation</name>
        <dbReference type="ChEBI" id="CHEBI:24875"/>
        <note>catalytic</note>
    </ligand>
</feature>
<sequence length="236" mass="26045">MDTLFTPGRREIGDGAVHIPGWLDPAQQRRLLTACREWARGPVPMRAATLPSGHRMSVRTVCLGWHWQPYRYTRTAGDVNGARVARLPPWLIQLGKVAVATAFEDRAAGTSYQPDAVLVNFYDGHARMGMHRDADEQSADPVVSLSLGDACLFRFGNAETRGRPYVDVTLASGDLFVFGGPARFAYHGVPKVYPNTAAPELGLTNGRVNITMRVTGMSHDRQGRTSPTTRREDENR</sequence>
<dbReference type="GO" id="GO:0035515">
    <property type="term" value="F:oxidative RNA demethylase activity"/>
    <property type="evidence" value="ECO:0007669"/>
    <property type="project" value="TreeGrafter"/>
</dbReference>